<keyword evidence="6 13" id="KW-0863">Zinc-finger</keyword>
<keyword evidence="11 14" id="KW-0234">DNA repair</keyword>
<dbReference type="GO" id="GO:0045944">
    <property type="term" value="P:positive regulation of transcription by RNA polymerase II"/>
    <property type="evidence" value="ECO:0007669"/>
    <property type="project" value="UniProtKB-ARBA"/>
</dbReference>
<evidence type="ECO:0000256" key="5">
    <source>
        <dbReference type="ARBA" id="ARBA00022763"/>
    </source>
</evidence>
<dbReference type="GO" id="GO:0005634">
    <property type="term" value="C:nucleus"/>
    <property type="evidence" value="ECO:0007669"/>
    <property type="project" value="UniProtKB-SubCell"/>
</dbReference>
<evidence type="ECO:0000256" key="7">
    <source>
        <dbReference type="ARBA" id="ARBA00022833"/>
    </source>
</evidence>
<protein>
    <submittedName>
        <fullName evidence="17">Early growth response protein 1</fullName>
    </submittedName>
</protein>
<evidence type="ECO:0000256" key="12">
    <source>
        <dbReference type="ARBA" id="ARBA00023242"/>
    </source>
</evidence>
<keyword evidence="5 14" id="KW-0227">DNA damage</keyword>
<evidence type="ECO:0000256" key="4">
    <source>
        <dbReference type="ARBA" id="ARBA00022737"/>
    </source>
</evidence>
<dbReference type="InterPro" id="IPR006642">
    <property type="entry name" value="Rad18_UBZ4"/>
</dbReference>
<name>A0A194VT54_CYTMA</name>
<dbReference type="EMBL" id="CM003099">
    <property type="protein sequence ID" value="KUI66990.1"/>
    <property type="molecule type" value="Genomic_DNA"/>
</dbReference>
<keyword evidence="7" id="KW-0862">Zinc</keyword>
<dbReference type="PANTHER" id="PTHR19818:SF161">
    <property type="entry name" value="C2H2-TYPE DOMAIN-CONTAINING PROTEIN"/>
    <property type="match status" value="1"/>
</dbReference>
<keyword evidence="4" id="KW-0677">Repeat</keyword>
<evidence type="ECO:0000256" key="8">
    <source>
        <dbReference type="ARBA" id="ARBA00023015"/>
    </source>
</evidence>
<dbReference type="AlphaFoldDB" id="A0A194VT54"/>
<dbReference type="GO" id="GO:0000978">
    <property type="term" value="F:RNA polymerase II cis-regulatory region sequence-specific DNA binding"/>
    <property type="evidence" value="ECO:0007669"/>
    <property type="project" value="TreeGrafter"/>
</dbReference>
<dbReference type="InterPro" id="IPR036236">
    <property type="entry name" value="Znf_C2H2_sf"/>
</dbReference>
<dbReference type="Proteomes" id="UP000078559">
    <property type="component" value="Chromosome 2"/>
</dbReference>
<sequence length="385" mass="45284">MHELQAILSIEPMEKYMDYGEKKLRVHITECCGSLVQMVGNNRVELVHHTAREFVVKNEHVNEYAVQCDMTVLCLQYLTFDCFNMELKELEVAKNIREGLLSFQDYSVSKWFHHLETLIEKCGPFLSEEVGRDAQHNLFEALDEFTMFYQEGLRLKDTYVEKLKRDAAEDCKVYESLPLFEHLRDIWAHVRMHQQTLDIKERDKIGIPELLEAVKRNRKAVEAIAAEKTDLSKLEVYYGRNHFKCTRLTCPYFYEGFEVQNDRDKHLKRHDRPFQCVIETCDQKCFGFTSNKELEKHMRTYHPETCDTNSPEFQFAALNQRRIEQTKFVCPICQKNFTRNVSVKGHLDSHNGLKSFACPECGKGFARKNDMVRHQKIHNKSHRGG</sequence>
<dbReference type="SUPFAM" id="SSF57667">
    <property type="entry name" value="beta-beta-alpha zinc fingers"/>
    <property type="match status" value="1"/>
</dbReference>
<dbReference type="GO" id="GO:0008270">
    <property type="term" value="F:zinc ion binding"/>
    <property type="evidence" value="ECO:0007669"/>
    <property type="project" value="UniProtKB-KW"/>
</dbReference>
<dbReference type="PROSITE" id="PS00028">
    <property type="entry name" value="ZINC_FINGER_C2H2_1"/>
    <property type="match status" value="2"/>
</dbReference>
<keyword evidence="12" id="KW-0539">Nucleus</keyword>
<organism evidence="17 18">
    <name type="scientific">Cytospora mali</name>
    <name type="common">Apple Valsa canker fungus</name>
    <name type="synonym">Valsa mali</name>
    <dbReference type="NCBI Taxonomy" id="578113"/>
    <lineage>
        <taxon>Eukaryota</taxon>
        <taxon>Fungi</taxon>
        <taxon>Dikarya</taxon>
        <taxon>Ascomycota</taxon>
        <taxon>Pezizomycotina</taxon>
        <taxon>Sordariomycetes</taxon>
        <taxon>Sordariomycetidae</taxon>
        <taxon>Diaporthales</taxon>
        <taxon>Cytosporaceae</taxon>
        <taxon>Cytospora</taxon>
    </lineage>
</organism>
<dbReference type="PROSITE" id="PS50157">
    <property type="entry name" value="ZINC_FINGER_C2H2_2"/>
    <property type="match status" value="2"/>
</dbReference>
<evidence type="ECO:0000256" key="9">
    <source>
        <dbReference type="ARBA" id="ARBA00023125"/>
    </source>
</evidence>
<dbReference type="Gene3D" id="3.30.160.60">
    <property type="entry name" value="Classic Zinc Finger"/>
    <property type="match status" value="2"/>
</dbReference>
<evidence type="ECO:0000256" key="14">
    <source>
        <dbReference type="PROSITE-ProRule" id="PRU01256"/>
    </source>
</evidence>
<dbReference type="SMART" id="SM00355">
    <property type="entry name" value="ZnF_C2H2"/>
    <property type="match status" value="4"/>
</dbReference>
<evidence type="ECO:0000256" key="13">
    <source>
        <dbReference type="PROSITE-ProRule" id="PRU00042"/>
    </source>
</evidence>
<evidence type="ECO:0000313" key="18">
    <source>
        <dbReference type="Proteomes" id="UP000078559"/>
    </source>
</evidence>
<dbReference type="PANTHER" id="PTHR19818">
    <property type="entry name" value="ZINC FINGER PROTEIN ZIC AND GLI"/>
    <property type="match status" value="1"/>
</dbReference>
<evidence type="ECO:0000256" key="2">
    <source>
        <dbReference type="ARBA" id="ARBA00006991"/>
    </source>
</evidence>
<gene>
    <name evidence="17" type="ORF">VM1G_02300</name>
</gene>
<feature type="domain" description="UBZ4-type" evidence="16">
    <location>
        <begin position="327"/>
        <end position="355"/>
    </location>
</feature>
<feature type="domain" description="C2H2-type" evidence="15">
    <location>
        <begin position="356"/>
        <end position="383"/>
    </location>
</feature>
<keyword evidence="10" id="KW-0804">Transcription</keyword>
<keyword evidence="18" id="KW-1185">Reference proteome</keyword>
<dbReference type="FunFam" id="3.30.160.60:FF:000620">
    <property type="entry name" value="Zinc finger protein 263"/>
    <property type="match status" value="1"/>
</dbReference>
<evidence type="ECO:0000256" key="6">
    <source>
        <dbReference type="ARBA" id="ARBA00022771"/>
    </source>
</evidence>
<dbReference type="PROSITE" id="PS51908">
    <property type="entry name" value="ZF_UBZ4"/>
    <property type="match status" value="1"/>
</dbReference>
<evidence type="ECO:0000259" key="16">
    <source>
        <dbReference type="PROSITE" id="PS51908"/>
    </source>
</evidence>
<dbReference type="InterPro" id="IPR054471">
    <property type="entry name" value="GPIID_WHD"/>
</dbReference>
<evidence type="ECO:0000256" key="10">
    <source>
        <dbReference type="ARBA" id="ARBA00023163"/>
    </source>
</evidence>
<dbReference type="InterPro" id="IPR013087">
    <property type="entry name" value="Znf_C2H2_type"/>
</dbReference>
<comment type="similarity">
    <text evidence="2">Belongs to the krueppel C2H2-type zinc-finger protein family.</text>
</comment>
<dbReference type="Pfam" id="PF22939">
    <property type="entry name" value="WHD_GPIID"/>
    <property type="match status" value="1"/>
</dbReference>
<evidence type="ECO:0000256" key="3">
    <source>
        <dbReference type="ARBA" id="ARBA00022723"/>
    </source>
</evidence>
<reference evidence="17" key="1">
    <citation type="submission" date="2014-12" db="EMBL/GenBank/DDBJ databases">
        <title>Genome Sequence of Valsa Canker Pathogens Uncovers a Specific Adaption of Colonization on Woody Bark.</title>
        <authorList>
            <person name="Yin Z."/>
            <person name="Liu H."/>
            <person name="Gao X."/>
            <person name="Li Z."/>
            <person name="Song N."/>
            <person name="Ke X."/>
            <person name="Dai Q."/>
            <person name="Wu Y."/>
            <person name="Sun Y."/>
            <person name="Xu J.-R."/>
            <person name="Kang Z.K."/>
            <person name="Wang L."/>
            <person name="Huang L."/>
        </authorList>
    </citation>
    <scope>NUCLEOTIDE SEQUENCE [LARGE SCALE GENOMIC DNA]</scope>
    <source>
        <strain evidence="17">03-8</strain>
    </source>
</reference>
<keyword evidence="3" id="KW-0479">Metal-binding</keyword>
<evidence type="ECO:0000256" key="11">
    <source>
        <dbReference type="ARBA" id="ARBA00023204"/>
    </source>
</evidence>
<comment type="subcellular location">
    <subcellularLocation>
        <location evidence="1">Nucleus</location>
    </subcellularLocation>
</comment>
<dbReference type="OrthoDB" id="21416at2759"/>
<evidence type="ECO:0000313" key="17">
    <source>
        <dbReference type="EMBL" id="KUI66990.1"/>
    </source>
</evidence>
<dbReference type="GO" id="GO:0006281">
    <property type="term" value="P:DNA repair"/>
    <property type="evidence" value="ECO:0007669"/>
    <property type="project" value="UniProtKB-KW"/>
</dbReference>
<accession>A0A194VT54</accession>
<evidence type="ECO:0000259" key="15">
    <source>
        <dbReference type="PROSITE" id="PS50157"/>
    </source>
</evidence>
<proteinExistence type="inferred from homology"/>
<feature type="domain" description="C2H2-type" evidence="15">
    <location>
        <begin position="328"/>
        <end position="355"/>
    </location>
</feature>
<dbReference type="Pfam" id="PF00096">
    <property type="entry name" value="zf-C2H2"/>
    <property type="match status" value="2"/>
</dbReference>
<dbReference type="InterPro" id="IPR050329">
    <property type="entry name" value="GLI_C2H2-zinc-finger"/>
</dbReference>
<keyword evidence="8" id="KW-0805">Transcription regulation</keyword>
<keyword evidence="9" id="KW-0238">DNA-binding</keyword>
<dbReference type="GO" id="GO:0000981">
    <property type="term" value="F:DNA-binding transcription factor activity, RNA polymerase II-specific"/>
    <property type="evidence" value="ECO:0007669"/>
    <property type="project" value="TreeGrafter"/>
</dbReference>
<evidence type="ECO:0000256" key="1">
    <source>
        <dbReference type="ARBA" id="ARBA00004123"/>
    </source>
</evidence>